<comment type="caution">
    <text evidence="5">The sequence shown here is derived from an EMBL/GenBank/DDBJ whole genome shotgun (WGS) entry which is preliminary data.</text>
</comment>
<feature type="region of interest" description="Disordered" evidence="3">
    <location>
        <begin position="140"/>
        <end position="170"/>
    </location>
</feature>
<dbReference type="CDD" id="cd17002">
    <property type="entry name" value="CID_RPRD1"/>
    <property type="match status" value="1"/>
</dbReference>
<gene>
    <name evidence="5" type="ORF">CVLEPA_LOCUS11014</name>
</gene>
<feature type="coiled-coil region" evidence="2">
    <location>
        <begin position="281"/>
        <end position="315"/>
    </location>
</feature>
<sequence length="343" mass="39073">MSTFSESALIKKLSDLNNSQQSIQTLSLWVIHHRKHARTIVQVWQTELIKAKIKKKLTFLYLANDVIQNSRKKGPEFTKSYGGVLITAFTHVAKHSDEKTKQAIGRMLDIWVERNIYDADYIAQIRQSVSKVFDQKFGTKTTQNSGKLSEKKRKMVKNEKKEDPEVGQKRSRLEELIDQNEEDDYLTLSPRDPPEADELAKALLDLETAASSDAVVREKIASLPPEVQDVSRLEQISERETADKLCSVVEEACMLLAEYNGRLVAEIEDRRQVARMLADFMRQQKSLLHESEQKLADYREKLAKVAEVRKELKSHIQNLPDLRMLPSVTGGLAPLPSAGDLFN</sequence>
<dbReference type="Proteomes" id="UP001642483">
    <property type="component" value="Unassembled WGS sequence"/>
</dbReference>
<dbReference type="Gene3D" id="6.10.250.2560">
    <property type="match status" value="1"/>
</dbReference>
<feature type="compositionally biased region" description="Basic and acidic residues" evidence="3">
    <location>
        <begin position="156"/>
        <end position="170"/>
    </location>
</feature>
<name>A0ABP0FS29_CLALP</name>
<dbReference type="InterPro" id="IPR032337">
    <property type="entry name" value="RPRD1A/B_C"/>
</dbReference>
<dbReference type="InterPro" id="IPR006569">
    <property type="entry name" value="CID_dom"/>
</dbReference>
<evidence type="ECO:0000313" key="5">
    <source>
        <dbReference type="EMBL" id="CAK8680763.1"/>
    </source>
</evidence>
<dbReference type="SMART" id="SM00582">
    <property type="entry name" value="RPR"/>
    <property type="match status" value="1"/>
</dbReference>
<accession>A0ABP0FS29</accession>
<proteinExistence type="inferred from homology"/>
<evidence type="ECO:0000259" key="4">
    <source>
        <dbReference type="PROSITE" id="PS51391"/>
    </source>
</evidence>
<dbReference type="PROSITE" id="PS51391">
    <property type="entry name" value="CID"/>
    <property type="match status" value="1"/>
</dbReference>
<comment type="similarity">
    <text evidence="1">Belongs to the UPF0400 (RTT103) family.</text>
</comment>
<evidence type="ECO:0000256" key="1">
    <source>
        <dbReference type="ARBA" id="ARBA00034310"/>
    </source>
</evidence>
<dbReference type="EMBL" id="CAWYQH010000079">
    <property type="protein sequence ID" value="CAK8680763.1"/>
    <property type="molecule type" value="Genomic_DNA"/>
</dbReference>
<dbReference type="Pfam" id="PF16566">
    <property type="entry name" value="CREPT"/>
    <property type="match status" value="1"/>
</dbReference>
<dbReference type="InterPro" id="IPR008942">
    <property type="entry name" value="ENTH_VHS"/>
</dbReference>
<dbReference type="SUPFAM" id="SSF48464">
    <property type="entry name" value="ENTH/VHS domain"/>
    <property type="match status" value="1"/>
</dbReference>
<dbReference type="Gene3D" id="1.25.40.90">
    <property type="match status" value="1"/>
</dbReference>
<reference evidence="5 6" key="1">
    <citation type="submission" date="2024-02" db="EMBL/GenBank/DDBJ databases">
        <authorList>
            <person name="Daric V."/>
            <person name="Darras S."/>
        </authorList>
    </citation>
    <scope>NUCLEOTIDE SEQUENCE [LARGE SCALE GENOMIC DNA]</scope>
</reference>
<dbReference type="PANTHER" id="PTHR12460:SF0">
    <property type="entry name" value="CID DOMAIN-CONTAINING PROTEIN-RELATED"/>
    <property type="match status" value="1"/>
</dbReference>
<evidence type="ECO:0000256" key="3">
    <source>
        <dbReference type="SAM" id="MobiDB-lite"/>
    </source>
</evidence>
<keyword evidence="6" id="KW-1185">Reference proteome</keyword>
<dbReference type="PANTHER" id="PTHR12460">
    <property type="entry name" value="CYCLIN-DEPENDENT KINASE INHIBITOR-RELATED PROTEIN"/>
    <property type="match status" value="1"/>
</dbReference>
<evidence type="ECO:0000256" key="2">
    <source>
        <dbReference type="SAM" id="Coils"/>
    </source>
</evidence>
<evidence type="ECO:0000313" key="6">
    <source>
        <dbReference type="Proteomes" id="UP001642483"/>
    </source>
</evidence>
<feature type="domain" description="CID" evidence="4">
    <location>
        <begin position="1"/>
        <end position="133"/>
    </location>
</feature>
<organism evidence="5 6">
    <name type="scientific">Clavelina lepadiformis</name>
    <name type="common">Light-bulb sea squirt</name>
    <name type="synonym">Ascidia lepadiformis</name>
    <dbReference type="NCBI Taxonomy" id="159417"/>
    <lineage>
        <taxon>Eukaryota</taxon>
        <taxon>Metazoa</taxon>
        <taxon>Chordata</taxon>
        <taxon>Tunicata</taxon>
        <taxon>Ascidiacea</taxon>
        <taxon>Aplousobranchia</taxon>
        <taxon>Clavelinidae</taxon>
        <taxon>Clavelina</taxon>
    </lineage>
</organism>
<protein>
    <recommendedName>
        <fullName evidence="4">CID domain-containing protein</fullName>
    </recommendedName>
</protein>
<keyword evidence="2" id="KW-0175">Coiled coil</keyword>
<dbReference type="Pfam" id="PF04818">
    <property type="entry name" value="CID"/>
    <property type="match status" value="1"/>
</dbReference>